<keyword evidence="7" id="KW-0862">Zinc</keyword>
<evidence type="ECO:0000256" key="7">
    <source>
        <dbReference type="ARBA" id="ARBA00022833"/>
    </source>
</evidence>
<dbReference type="GO" id="GO:0005547">
    <property type="term" value="F:phosphatidylinositol-3,4,5-trisphosphate binding"/>
    <property type="evidence" value="ECO:0007669"/>
    <property type="project" value="TreeGrafter"/>
</dbReference>
<dbReference type="InterPro" id="IPR052589">
    <property type="entry name" value="Arf-GAP_dual-PH_domain"/>
</dbReference>
<accession>A0A3Q1BG69</accession>
<dbReference type="InterPro" id="IPR001164">
    <property type="entry name" value="ArfGAP_dom"/>
</dbReference>
<dbReference type="SMART" id="SM00105">
    <property type="entry name" value="ArfGap"/>
    <property type="match status" value="1"/>
</dbReference>
<dbReference type="SUPFAM" id="SSF50729">
    <property type="entry name" value="PH domain-like"/>
    <property type="match status" value="2"/>
</dbReference>
<dbReference type="GO" id="GO:0007507">
    <property type="term" value="P:heart development"/>
    <property type="evidence" value="ECO:0007669"/>
    <property type="project" value="TreeGrafter"/>
</dbReference>
<dbReference type="Pfam" id="PF01412">
    <property type="entry name" value="ArfGap"/>
    <property type="match status" value="1"/>
</dbReference>
<dbReference type="FunFam" id="2.30.29.30:FF:000099">
    <property type="entry name" value="Arf-GAP with dual PH domain-containing protein 1"/>
    <property type="match status" value="1"/>
</dbReference>
<dbReference type="GeneTree" id="ENSGT00940000156498"/>
<dbReference type="PROSITE" id="PS50003">
    <property type="entry name" value="PH_DOMAIN"/>
    <property type="match status" value="1"/>
</dbReference>
<dbReference type="GO" id="GO:0005737">
    <property type="term" value="C:cytoplasm"/>
    <property type="evidence" value="ECO:0007669"/>
    <property type="project" value="UniProtKB-SubCell"/>
</dbReference>
<dbReference type="InterPro" id="IPR038508">
    <property type="entry name" value="ArfGAP_dom_sf"/>
</dbReference>
<reference evidence="11" key="2">
    <citation type="submission" date="2025-08" db="UniProtKB">
        <authorList>
            <consortium name="Ensembl"/>
        </authorList>
    </citation>
    <scope>IDENTIFICATION</scope>
</reference>
<dbReference type="GO" id="GO:0005096">
    <property type="term" value="F:GTPase activator activity"/>
    <property type="evidence" value="ECO:0007669"/>
    <property type="project" value="UniProtKB-KW"/>
</dbReference>
<gene>
    <name evidence="11" type="primary">ADAP2</name>
</gene>
<dbReference type="GO" id="GO:0008270">
    <property type="term" value="F:zinc ion binding"/>
    <property type="evidence" value="ECO:0007669"/>
    <property type="project" value="UniProtKB-KW"/>
</dbReference>
<reference evidence="11" key="3">
    <citation type="submission" date="2025-09" db="UniProtKB">
        <authorList>
            <consortium name="Ensembl"/>
        </authorList>
    </citation>
    <scope>IDENTIFICATION</scope>
</reference>
<dbReference type="AlphaFoldDB" id="A0A3Q1BG69"/>
<dbReference type="PRINTS" id="PR00405">
    <property type="entry name" value="REVINTRACTNG"/>
</dbReference>
<evidence type="ECO:0000313" key="11">
    <source>
        <dbReference type="Ensembl" id="ENSAOCP00000012528.2"/>
    </source>
</evidence>
<dbReference type="InterPro" id="IPR011993">
    <property type="entry name" value="PH-like_dom_sf"/>
</dbReference>
<dbReference type="GO" id="GO:1902936">
    <property type="term" value="F:phosphatidylinositol bisphosphate binding"/>
    <property type="evidence" value="ECO:0007669"/>
    <property type="project" value="InterPro"/>
</dbReference>
<keyword evidence="6 8" id="KW-0863">Zinc-finger</keyword>
<keyword evidence="5" id="KW-0677">Repeat</keyword>
<comment type="subcellular location">
    <subcellularLocation>
        <location evidence="1">Cytoplasm</location>
    </subcellularLocation>
</comment>
<protein>
    <submittedName>
        <fullName evidence="11">ArfGAP with dual PH domains 2</fullName>
    </submittedName>
</protein>
<evidence type="ECO:0000256" key="4">
    <source>
        <dbReference type="ARBA" id="ARBA00022723"/>
    </source>
</evidence>
<keyword evidence="4" id="KW-0479">Metal-binding</keyword>
<dbReference type="FunFam" id="2.30.29.30:FF:000080">
    <property type="entry name" value="Arf-GAP with dual PH domain-containing protein 1"/>
    <property type="match status" value="1"/>
</dbReference>
<evidence type="ECO:0000259" key="9">
    <source>
        <dbReference type="PROSITE" id="PS50003"/>
    </source>
</evidence>
<dbReference type="Ensembl" id="ENSAOCT00000020276.2">
    <property type="protein sequence ID" value="ENSAOCP00000012528.2"/>
    <property type="gene ID" value="ENSAOCG00000017109.2"/>
</dbReference>
<reference evidence="11 12" key="1">
    <citation type="submission" date="2022-01" db="EMBL/GenBank/DDBJ databases">
        <title>A chromosome-scale genome assembly of the false clownfish, Amphiprion ocellaris.</title>
        <authorList>
            <person name="Ryu T."/>
        </authorList>
    </citation>
    <scope>NUCLEOTIDE SEQUENCE [LARGE SCALE GENOMIC DNA]</scope>
</reference>
<keyword evidence="3" id="KW-0963">Cytoplasm</keyword>
<evidence type="ECO:0000256" key="5">
    <source>
        <dbReference type="ARBA" id="ARBA00022737"/>
    </source>
</evidence>
<name>A0A3Q1BG69_AMPOC</name>
<dbReference type="PANTHER" id="PTHR46021:SF6">
    <property type="entry name" value="ARF-GAP WITH DUAL PH DOMAIN-CONTAINING PROTEIN 2"/>
    <property type="match status" value="1"/>
</dbReference>
<dbReference type="InterPro" id="IPR037278">
    <property type="entry name" value="ARFGAP/RecO"/>
</dbReference>
<dbReference type="InterPro" id="IPR037849">
    <property type="entry name" value="PH1_ADAP"/>
</dbReference>
<dbReference type="STRING" id="80972.ENSAOCP00000012528"/>
<evidence type="ECO:0000256" key="8">
    <source>
        <dbReference type="PROSITE-ProRule" id="PRU00288"/>
    </source>
</evidence>
<dbReference type="SMART" id="SM00233">
    <property type="entry name" value="PH"/>
    <property type="match status" value="2"/>
</dbReference>
<feature type="domain" description="PH" evidence="9">
    <location>
        <begin position="259"/>
        <end position="365"/>
    </location>
</feature>
<keyword evidence="12" id="KW-1185">Reference proteome</keyword>
<dbReference type="CDD" id="cd08844">
    <property type="entry name" value="ArfGap_ADAP2"/>
    <property type="match status" value="1"/>
</dbReference>
<dbReference type="PANTHER" id="PTHR46021">
    <property type="entry name" value="ARF-GAP WITH DUAL PH DOMAIN-CONTAINING PROTEIN 1-LIKE PROTEIN"/>
    <property type="match status" value="1"/>
</dbReference>
<dbReference type="GO" id="GO:0005886">
    <property type="term" value="C:plasma membrane"/>
    <property type="evidence" value="ECO:0007669"/>
    <property type="project" value="TreeGrafter"/>
</dbReference>
<dbReference type="Gene3D" id="1.10.220.150">
    <property type="entry name" value="Arf GTPase activating protein"/>
    <property type="match status" value="1"/>
</dbReference>
<proteinExistence type="predicted"/>
<dbReference type="SUPFAM" id="SSF57863">
    <property type="entry name" value="ArfGap/RecO-like zinc finger"/>
    <property type="match status" value="1"/>
</dbReference>
<keyword evidence="2" id="KW-0343">GTPase activation</keyword>
<sequence>MSASAQHSDRSKLPSSMANLERNNKILLDLVRQPGNNLCADCGVPEPDWASYTLGVFVCLNCSGMHRNLPAVSKVKSIRLDHWDDSLVEFMQERGNSAAKAIFEKCVPAFFYRPQQKDCVVLRDQWIRAKYERREFTEEDNYFLQKGKDNKQFLKRIFLLSRKDFTLRYFIKEDSKVPKAVISMKNLNAVFQPEKIGHAHGLQISYLEDERMRNLFVYHTNGQTVVSFFNAIRATRFAYLLKKHPTLRDNDLIPQITTLCLKEGYMEKTGPTQREPFKKRWFTLCSMNRKLLYFKSPLDATELGAVFIGTEDHGYSVSESSSRGMRGGRWHRGITFETPGRQFVFMCEQEQDQKEWMEAFRKVISQPMTPEDYASGAFSRGLFKREGKKLISHSVPFSLYHIYRRADQTMEMDCMYQRH</sequence>
<dbReference type="InterPro" id="IPR037851">
    <property type="entry name" value="PH2_ADAP"/>
</dbReference>
<dbReference type="FunFam" id="1.10.220.150:FF:000011">
    <property type="entry name" value="Arf-GAP with dual PH domain-containing protein 1"/>
    <property type="match status" value="1"/>
</dbReference>
<dbReference type="PROSITE" id="PS50115">
    <property type="entry name" value="ARFGAP"/>
    <property type="match status" value="1"/>
</dbReference>
<organism evidence="11 12">
    <name type="scientific">Amphiprion ocellaris</name>
    <name type="common">Clown anemonefish</name>
    <dbReference type="NCBI Taxonomy" id="80972"/>
    <lineage>
        <taxon>Eukaryota</taxon>
        <taxon>Metazoa</taxon>
        <taxon>Chordata</taxon>
        <taxon>Craniata</taxon>
        <taxon>Vertebrata</taxon>
        <taxon>Euteleostomi</taxon>
        <taxon>Actinopterygii</taxon>
        <taxon>Neopterygii</taxon>
        <taxon>Teleostei</taxon>
        <taxon>Neoteleostei</taxon>
        <taxon>Acanthomorphata</taxon>
        <taxon>Ovalentaria</taxon>
        <taxon>Pomacentridae</taxon>
        <taxon>Amphiprion</taxon>
    </lineage>
</organism>
<dbReference type="CDD" id="cd13252">
    <property type="entry name" value="PH1_ADAP"/>
    <property type="match status" value="1"/>
</dbReference>
<evidence type="ECO:0000256" key="2">
    <source>
        <dbReference type="ARBA" id="ARBA00022468"/>
    </source>
</evidence>
<dbReference type="InterPro" id="IPR001849">
    <property type="entry name" value="PH_domain"/>
</dbReference>
<dbReference type="Gene3D" id="2.30.29.30">
    <property type="entry name" value="Pleckstrin-homology domain (PH domain)/Phosphotyrosine-binding domain (PTB)"/>
    <property type="match status" value="2"/>
</dbReference>
<evidence type="ECO:0000259" key="10">
    <source>
        <dbReference type="PROSITE" id="PS50115"/>
    </source>
</evidence>
<evidence type="ECO:0000313" key="12">
    <source>
        <dbReference type="Proteomes" id="UP001501940"/>
    </source>
</evidence>
<evidence type="ECO:0000256" key="3">
    <source>
        <dbReference type="ARBA" id="ARBA00022490"/>
    </source>
</evidence>
<evidence type="ECO:0000256" key="1">
    <source>
        <dbReference type="ARBA" id="ARBA00004496"/>
    </source>
</evidence>
<dbReference type="Pfam" id="PF00169">
    <property type="entry name" value="PH"/>
    <property type="match status" value="1"/>
</dbReference>
<dbReference type="CDD" id="cd01251">
    <property type="entry name" value="PH2_ADAP"/>
    <property type="match status" value="1"/>
</dbReference>
<evidence type="ECO:0000256" key="6">
    <source>
        <dbReference type="ARBA" id="ARBA00022771"/>
    </source>
</evidence>
<feature type="domain" description="Arf-GAP" evidence="10">
    <location>
        <begin position="24"/>
        <end position="150"/>
    </location>
</feature>
<dbReference type="Proteomes" id="UP001501940">
    <property type="component" value="Chromosome 4"/>
</dbReference>